<feature type="chain" id="PRO_5002742819" evidence="1">
    <location>
        <begin position="24"/>
        <end position="265"/>
    </location>
</feature>
<feature type="signal peptide" evidence="1">
    <location>
        <begin position="1"/>
        <end position="23"/>
    </location>
</feature>
<dbReference type="InParanoid" id="A9V5M4"/>
<keyword evidence="1" id="KW-0732">Signal</keyword>
<protein>
    <submittedName>
        <fullName evidence="2">Uncharacterized protein</fullName>
    </submittedName>
</protein>
<organism evidence="2 3">
    <name type="scientific">Monosiga brevicollis</name>
    <name type="common">Choanoflagellate</name>
    <dbReference type="NCBI Taxonomy" id="81824"/>
    <lineage>
        <taxon>Eukaryota</taxon>
        <taxon>Choanoflagellata</taxon>
        <taxon>Craspedida</taxon>
        <taxon>Salpingoecidae</taxon>
        <taxon>Monosiga</taxon>
    </lineage>
</organism>
<reference evidence="2 3" key="1">
    <citation type="journal article" date="2008" name="Nature">
        <title>The genome of the choanoflagellate Monosiga brevicollis and the origin of metazoans.</title>
        <authorList>
            <consortium name="JGI Sequencing"/>
            <person name="King N."/>
            <person name="Westbrook M.J."/>
            <person name="Young S.L."/>
            <person name="Kuo A."/>
            <person name="Abedin M."/>
            <person name="Chapman J."/>
            <person name="Fairclough S."/>
            <person name="Hellsten U."/>
            <person name="Isogai Y."/>
            <person name="Letunic I."/>
            <person name="Marr M."/>
            <person name="Pincus D."/>
            <person name="Putnam N."/>
            <person name="Rokas A."/>
            <person name="Wright K.J."/>
            <person name="Zuzow R."/>
            <person name="Dirks W."/>
            <person name="Good M."/>
            <person name="Goodstein D."/>
            <person name="Lemons D."/>
            <person name="Li W."/>
            <person name="Lyons J.B."/>
            <person name="Morris A."/>
            <person name="Nichols S."/>
            <person name="Richter D.J."/>
            <person name="Salamov A."/>
            <person name="Bork P."/>
            <person name="Lim W.A."/>
            <person name="Manning G."/>
            <person name="Miller W.T."/>
            <person name="McGinnis W."/>
            <person name="Shapiro H."/>
            <person name="Tjian R."/>
            <person name="Grigoriev I.V."/>
            <person name="Rokhsar D."/>
        </authorList>
    </citation>
    <scope>NUCLEOTIDE SEQUENCE [LARGE SCALE GENOMIC DNA]</scope>
    <source>
        <strain evidence="3">MX1 / ATCC 50154</strain>
    </source>
</reference>
<name>A9V5M4_MONBE</name>
<dbReference type="GeneID" id="5893358"/>
<evidence type="ECO:0000313" key="3">
    <source>
        <dbReference type="Proteomes" id="UP000001357"/>
    </source>
</evidence>
<evidence type="ECO:0000256" key="1">
    <source>
        <dbReference type="SAM" id="SignalP"/>
    </source>
</evidence>
<dbReference type="AlphaFoldDB" id="A9V5M4"/>
<dbReference type="EMBL" id="CH991561">
    <property type="protein sequence ID" value="EDQ87144.1"/>
    <property type="molecule type" value="Genomic_DNA"/>
</dbReference>
<evidence type="ECO:0000313" key="2">
    <source>
        <dbReference type="EMBL" id="EDQ87144.1"/>
    </source>
</evidence>
<keyword evidence="3" id="KW-1185">Reference proteome</keyword>
<dbReference type="RefSeq" id="XP_001748087.1">
    <property type="nucleotide sequence ID" value="XM_001748035.1"/>
</dbReference>
<dbReference type="Proteomes" id="UP000001357">
    <property type="component" value="Unassembled WGS sequence"/>
</dbReference>
<dbReference type="KEGG" id="mbr:MONBRDRAFT_27559"/>
<proteinExistence type="predicted"/>
<sequence>MAALYKFLMALLDGSLFVSSGDPKPFPMENEGNATKSAAPQTARLDEQGLEPDATAMAPPAYSAVASQPATSPAELFQWMAGAPNFATRRAQLEAYCRSPYSPRLFEHDVHDIVLKYGSTPSEKTALARTIGHSSQHGHAPYPATTLASLVAAMPELEQKERMLEALYPAVAVAHTDKSSILPPPLYWHLCPKKRGRHLNPCQFSELPPFFVGVSFLAAVNRAPASASAPCLTSSNNRTFDTLYINYTSLLTLNNLHTRIYRNNS</sequence>
<accession>A9V5M4</accession>
<gene>
    <name evidence="2" type="ORF">MONBRDRAFT_27559</name>
</gene>